<dbReference type="Gene3D" id="1.10.10.10">
    <property type="entry name" value="Winged helix-like DNA-binding domain superfamily/Winged helix DNA-binding domain"/>
    <property type="match status" value="1"/>
</dbReference>
<evidence type="ECO:0000313" key="2">
    <source>
        <dbReference type="Proteomes" id="UP000184608"/>
    </source>
</evidence>
<dbReference type="SUPFAM" id="SSF46785">
    <property type="entry name" value="Winged helix' DNA-binding domain"/>
    <property type="match status" value="1"/>
</dbReference>
<dbReference type="InterPro" id="IPR036388">
    <property type="entry name" value="WH-like_DNA-bd_sf"/>
</dbReference>
<dbReference type="Proteomes" id="UP000184608">
    <property type="component" value="Unassembled WGS sequence"/>
</dbReference>
<sequence length="385" mass="42500">MLSRTDSRKKMNQATSEKLKLSANERMLLNIVRCAPGIARSAIAAKTNLTQQSVHRLLEGLIQSDFIVLGELVSQGRGKPSPGICLNPDACFSVGVSLNTDTIQIMLLDFCGTPLTKTSAPFPPADRTQTLNWLKDQLAQWREIYPRIQGKIVGIGLSVPGYFTGKKGFMKPSPPLSDWQETDLLQELETILNYPAWILNNATTGAIGESLFGAGLRHDTFGYLSFNYGFGAGIVIHGEPFFGTFGNAGEIGRIYTREEMPMRPALNELIKRLAQHDIMIHSLSELRQHFSPGWPGVASWVEDVTPYLFRAINTLRGVIDPGAIVLGGELPPALGELLLASVERHDTTRQHDISVRPEIFVSEISNDPCLFGAALFPLRDTFFRH</sequence>
<dbReference type="GO" id="GO:0019262">
    <property type="term" value="P:N-acetylneuraminate catabolic process"/>
    <property type="evidence" value="ECO:0007669"/>
    <property type="project" value="TreeGrafter"/>
</dbReference>
<dbReference type="InterPro" id="IPR036390">
    <property type="entry name" value="WH_DNA-bd_sf"/>
</dbReference>
<accession>A0A1M5ZPS3</accession>
<dbReference type="PANTHER" id="PTHR18964">
    <property type="entry name" value="ROK (REPRESSOR, ORF, KINASE) FAMILY"/>
    <property type="match status" value="1"/>
</dbReference>
<dbReference type="AlphaFoldDB" id="A0A1M5ZPS3"/>
<dbReference type="InterPro" id="IPR043129">
    <property type="entry name" value="ATPase_NBD"/>
</dbReference>
<name>A0A1M5ZPS3_9VIBR</name>
<reference evidence="1 2" key="1">
    <citation type="submission" date="2016-11" db="EMBL/GenBank/DDBJ databases">
        <authorList>
            <person name="Jaros S."/>
            <person name="Januszkiewicz K."/>
            <person name="Wedrychowicz H."/>
        </authorList>
    </citation>
    <scope>NUCLEOTIDE SEQUENCE [LARGE SCALE GENOMIC DNA]</scope>
    <source>
        <strain evidence="1 2">CECT 7868</strain>
    </source>
</reference>
<dbReference type="InterPro" id="IPR000600">
    <property type="entry name" value="ROK"/>
</dbReference>
<dbReference type="STRING" id="1216006.VA7868_03028"/>
<dbReference type="Pfam" id="PF00480">
    <property type="entry name" value="ROK"/>
    <property type="match status" value="1"/>
</dbReference>
<dbReference type="GO" id="GO:0009384">
    <property type="term" value="F:N-acylmannosamine kinase activity"/>
    <property type="evidence" value="ECO:0007669"/>
    <property type="project" value="TreeGrafter"/>
</dbReference>
<dbReference type="SUPFAM" id="SSF53067">
    <property type="entry name" value="Actin-like ATPase domain"/>
    <property type="match status" value="1"/>
</dbReference>
<evidence type="ECO:0000313" key="1">
    <source>
        <dbReference type="EMBL" id="SHI26191.1"/>
    </source>
</evidence>
<proteinExistence type="predicted"/>
<dbReference type="Gene3D" id="3.30.420.40">
    <property type="match status" value="2"/>
</dbReference>
<keyword evidence="2" id="KW-1185">Reference proteome</keyword>
<gene>
    <name evidence="1" type="primary">nagC_3</name>
    <name evidence="1" type="ORF">VA7868_03028</name>
</gene>
<organism evidence="1 2">
    <name type="scientific">Vibrio aerogenes CECT 7868</name>
    <dbReference type="NCBI Taxonomy" id="1216006"/>
    <lineage>
        <taxon>Bacteria</taxon>
        <taxon>Pseudomonadati</taxon>
        <taxon>Pseudomonadota</taxon>
        <taxon>Gammaproteobacteria</taxon>
        <taxon>Vibrionales</taxon>
        <taxon>Vibrionaceae</taxon>
        <taxon>Vibrio</taxon>
    </lineage>
</organism>
<dbReference type="PANTHER" id="PTHR18964:SF169">
    <property type="entry name" value="N-ACETYLMANNOSAMINE KINASE"/>
    <property type="match status" value="1"/>
</dbReference>
<protein>
    <submittedName>
        <fullName evidence="1">N-acetylglucosamine repressor</fullName>
    </submittedName>
</protein>
<dbReference type="EMBL" id="FQXZ01000035">
    <property type="protein sequence ID" value="SHI26191.1"/>
    <property type="molecule type" value="Genomic_DNA"/>
</dbReference>